<dbReference type="CDD" id="cd07103">
    <property type="entry name" value="ALDH_F5_SSADH_GabD"/>
    <property type="match status" value="1"/>
</dbReference>
<dbReference type="InterPro" id="IPR010102">
    <property type="entry name" value="Succ_semiAld_DH"/>
</dbReference>
<comment type="similarity">
    <text evidence="1 4">Belongs to the aldehyde dehydrogenase family.</text>
</comment>
<dbReference type="Proteomes" id="UP001214301">
    <property type="component" value="Chromosome"/>
</dbReference>
<dbReference type="InterPro" id="IPR016163">
    <property type="entry name" value="Ald_DH_C"/>
</dbReference>
<evidence type="ECO:0000313" key="7">
    <source>
        <dbReference type="Proteomes" id="UP001214301"/>
    </source>
</evidence>
<dbReference type="InterPro" id="IPR029510">
    <property type="entry name" value="Ald_DH_CS_GLU"/>
</dbReference>
<dbReference type="NCBIfam" id="TIGR01780">
    <property type="entry name" value="SSADH"/>
    <property type="match status" value="1"/>
</dbReference>
<keyword evidence="7" id="KW-1185">Reference proteome</keyword>
<dbReference type="InterPro" id="IPR050740">
    <property type="entry name" value="Aldehyde_DH_Superfamily"/>
</dbReference>
<dbReference type="SUPFAM" id="SSF53720">
    <property type="entry name" value="ALDH-like"/>
    <property type="match status" value="1"/>
</dbReference>
<evidence type="ECO:0000256" key="3">
    <source>
        <dbReference type="PROSITE-ProRule" id="PRU10007"/>
    </source>
</evidence>
<sequence>MQLKDPDLLREAMLIDGQWVQAENGQTIEVRNPATGELVARVPNGGERETQRAVAAAERAMKSWRKTLPKERSKVLRKLFDLMLENIDDLAIIMTAEQGKPLVESRGEILYAAGFIEWFAEEAKRIYGDIIPHNVEGRQILVQKAPIGVFAAITPWNFPSAMITRKAGPGWAVGCAGVIKPASQTPLSALALAVLAERAGLPAGVCNVVTGSARAIGGELTSNPTVRKLSFTGSTEVGAQLLAQCAPTIKKTSMELGGNAPFIVFDDADVDAAVKGAIAAKYRNTGQACVAANRMLVQSGIYDTFAQKLAEATAALKVGNGMDEGVVLGPLINEEAVKKVEEHIADAVEKGARVATGGKRHTLGGSYFEPTVLTNVPNEALIFSDETFGPVAPLFRFESEEEAIAMANDTPFGLAAYLYARDVGRIFRVVDHLEFGMVGVNEGMISTEVAPFGGVKNSGLGREGSKYGVEDYLEIKYVALGGLNQ</sequence>
<dbReference type="PANTHER" id="PTHR43353">
    <property type="entry name" value="SUCCINATE-SEMIALDEHYDE DEHYDROGENASE, MITOCHONDRIAL"/>
    <property type="match status" value="1"/>
</dbReference>
<dbReference type="Pfam" id="PF00171">
    <property type="entry name" value="Aldedh"/>
    <property type="match status" value="1"/>
</dbReference>
<dbReference type="Gene3D" id="3.40.605.10">
    <property type="entry name" value="Aldehyde Dehydrogenase, Chain A, domain 1"/>
    <property type="match status" value="1"/>
</dbReference>
<dbReference type="PROSITE" id="PS00070">
    <property type="entry name" value="ALDEHYDE_DEHYDR_CYS"/>
    <property type="match status" value="1"/>
</dbReference>
<dbReference type="EMBL" id="CP116669">
    <property type="protein sequence ID" value="WCI02901.1"/>
    <property type="molecule type" value="Genomic_DNA"/>
</dbReference>
<keyword evidence="2 4" id="KW-0560">Oxidoreductase</keyword>
<name>A0ABY7RGI4_9PSED</name>
<evidence type="ECO:0000256" key="2">
    <source>
        <dbReference type="ARBA" id="ARBA00023002"/>
    </source>
</evidence>
<evidence type="ECO:0000313" key="6">
    <source>
        <dbReference type="EMBL" id="WCI02901.1"/>
    </source>
</evidence>
<dbReference type="RefSeq" id="WP_271910701.1">
    <property type="nucleotide sequence ID" value="NZ_CP116669.1"/>
</dbReference>
<dbReference type="InterPro" id="IPR016160">
    <property type="entry name" value="Ald_DH_CS_CYS"/>
</dbReference>
<dbReference type="InterPro" id="IPR016161">
    <property type="entry name" value="Ald_DH/histidinol_DH"/>
</dbReference>
<gene>
    <name evidence="6" type="ORF">PMC74_12725</name>
</gene>
<proteinExistence type="inferred from homology"/>
<dbReference type="InterPro" id="IPR015590">
    <property type="entry name" value="Aldehyde_DH_dom"/>
</dbReference>
<organism evidence="6 7">
    <name type="scientific">Pseudomonas capeferrum</name>
    <dbReference type="NCBI Taxonomy" id="1495066"/>
    <lineage>
        <taxon>Bacteria</taxon>
        <taxon>Pseudomonadati</taxon>
        <taxon>Pseudomonadota</taxon>
        <taxon>Gammaproteobacteria</taxon>
        <taxon>Pseudomonadales</taxon>
        <taxon>Pseudomonadaceae</taxon>
        <taxon>Pseudomonas</taxon>
    </lineage>
</organism>
<accession>A0ABY7RGI4</accession>
<dbReference type="Gene3D" id="3.40.309.10">
    <property type="entry name" value="Aldehyde Dehydrogenase, Chain A, domain 2"/>
    <property type="match status" value="1"/>
</dbReference>
<evidence type="ECO:0000256" key="4">
    <source>
        <dbReference type="RuleBase" id="RU003345"/>
    </source>
</evidence>
<evidence type="ECO:0000259" key="5">
    <source>
        <dbReference type="Pfam" id="PF00171"/>
    </source>
</evidence>
<dbReference type="InterPro" id="IPR016162">
    <property type="entry name" value="Ald_DH_N"/>
</dbReference>
<dbReference type="PROSITE" id="PS00687">
    <property type="entry name" value="ALDEHYDE_DEHYDR_GLU"/>
    <property type="match status" value="1"/>
</dbReference>
<feature type="active site" evidence="3">
    <location>
        <position position="255"/>
    </location>
</feature>
<reference evidence="6 7" key="1">
    <citation type="journal article" date="2020" name="Front. Microbiol.">
        <title>Toward Biorecycling: Isolation of a Soil Bacterium That Grows on a Polyurethane Oligomer and Monomer.</title>
        <authorList>
            <person name="Espinosa M.J.C."/>
            <person name="Blanco A.C."/>
            <person name="Schmidgall T."/>
            <person name="Atanasoff-Kardjalieff A.K."/>
            <person name="Kappelmeyer U."/>
            <person name="Tischler D."/>
            <person name="Pieper D.H."/>
            <person name="Heipieper H.J."/>
            <person name="Eberlein C."/>
        </authorList>
    </citation>
    <scope>NUCLEOTIDE SEQUENCE [LARGE SCALE GENOMIC DNA]</scope>
    <source>
        <strain evidence="6 7">TDA1</strain>
    </source>
</reference>
<feature type="domain" description="Aldehyde dehydrogenase" evidence="5">
    <location>
        <begin position="19"/>
        <end position="478"/>
    </location>
</feature>
<dbReference type="PANTHER" id="PTHR43353:SF5">
    <property type="entry name" value="SUCCINATE-SEMIALDEHYDE DEHYDROGENASE, MITOCHONDRIAL"/>
    <property type="match status" value="1"/>
</dbReference>
<evidence type="ECO:0000256" key="1">
    <source>
        <dbReference type="ARBA" id="ARBA00009986"/>
    </source>
</evidence>
<protein>
    <submittedName>
        <fullName evidence="6">NAD-dependent succinate-semialdehyde dehydrogenase</fullName>
    </submittedName>
</protein>